<reference evidence="1 2" key="1">
    <citation type="submission" date="2016-02" db="EMBL/GenBank/DDBJ databases">
        <title>Genome analysis of coral dinoflagellate symbionts highlights evolutionary adaptations to a symbiotic lifestyle.</title>
        <authorList>
            <person name="Aranda M."/>
            <person name="Li Y."/>
            <person name="Liew Y.J."/>
            <person name="Baumgarten S."/>
            <person name="Simakov O."/>
            <person name="Wilson M."/>
            <person name="Piel J."/>
            <person name="Ashoor H."/>
            <person name="Bougouffa S."/>
            <person name="Bajic V.B."/>
            <person name="Ryu T."/>
            <person name="Ravasi T."/>
            <person name="Bayer T."/>
            <person name="Micklem G."/>
            <person name="Kim H."/>
            <person name="Bhak J."/>
            <person name="Lajeunesse T.C."/>
            <person name="Voolstra C.R."/>
        </authorList>
    </citation>
    <scope>NUCLEOTIDE SEQUENCE [LARGE SCALE GENOMIC DNA]</scope>
    <source>
        <strain evidence="1 2">CCMP2467</strain>
    </source>
</reference>
<evidence type="ECO:0000313" key="1">
    <source>
        <dbReference type="EMBL" id="OLP73584.1"/>
    </source>
</evidence>
<protein>
    <submittedName>
        <fullName evidence="1">Uncharacterized protein</fullName>
    </submittedName>
</protein>
<dbReference type="AlphaFoldDB" id="A0A1Q9BSH2"/>
<accession>A0A1Q9BSH2</accession>
<dbReference type="EMBL" id="LSRX01005171">
    <property type="protein sequence ID" value="OLP73584.1"/>
    <property type="molecule type" value="Genomic_DNA"/>
</dbReference>
<name>A0A1Q9BSH2_SYMMI</name>
<organism evidence="1 2">
    <name type="scientific">Symbiodinium microadriaticum</name>
    <name type="common">Dinoflagellate</name>
    <name type="synonym">Zooxanthella microadriatica</name>
    <dbReference type="NCBI Taxonomy" id="2951"/>
    <lineage>
        <taxon>Eukaryota</taxon>
        <taxon>Sar</taxon>
        <taxon>Alveolata</taxon>
        <taxon>Dinophyceae</taxon>
        <taxon>Suessiales</taxon>
        <taxon>Symbiodiniaceae</taxon>
        <taxon>Symbiodinium</taxon>
    </lineage>
</organism>
<sequence length="63" mass="6932">ASNTHLARVRRKAREAIALRRLCGVDWVGKMENGVEKRYCFSQEGEMAMTVVGHTLKALAGGT</sequence>
<proteinExistence type="predicted"/>
<feature type="non-terminal residue" evidence="1">
    <location>
        <position position="63"/>
    </location>
</feature>
<comment type="caution">
    <text evidence="1">The sequence shown here is derived from an EMBL/GenBank/DDBJ whole genome shotgun (WGS) entry which is preliminary data.</text>
</comment>
<dbReference type="Proteomes" id="UP000186817">
    <property type="component" value="Unassembled WGS sequence"/>
</dbReference>
<keyword evidence="2" id="KW-1185">Reference proteome</keyword>
<gene>
    <name evidence="1" type="ORF">AK812_SmicGene47131</name>
</gene>
<evidence type="ECO:0000313" key="2">
    <source>
        <dbReference type="Proteomes" id="UP000186817"/>
    </source>
</evidence>
<feature type="non-terminal residue" evidence="1">
    <location>
        <position position="1"/>
    </location>
</feature>